<dbReference type="PROSITE" id="PS00018">
    <property type="entry name" value="EF_HAND_1"/>
    <property type="match status" value="3"/>
</dbReference>
<evidence type="ECO:0000259" key="5">
    <source>
        <dbReference type="PROSITE" id="PS50222"/>
    </source>
</evidence>
<evidence type="ECO:0000256" key="4">
    <source>
        <dbReference type="SAM" id="SignalP"/>
    </source>
</evidence>
<keyword evidence="1" id="KW-0479">Metal-binding</keyword>
<dbReference type="Pfam" id="PF13499">
    <property type="entry name" value="EF-hand_7"/>
    <property type="match status" value="2"/>
</dbReference>
<evidence type="ECO:0000256" key="1">
    <source>
        <dbReference type="ARBA" id="ARBA00022723"/>
    </source>
</evidence>
<name>A0A8S1H084_9PELO</name>
<sequence length="234" mass="26889">MTTSRFLALVLLSAFALAQDSSFELVDSNNNNVVDEAELSAFLRKSGRRDGKEMMARFDQDRDGVLDISEFVPLVYDLGRQPVDLAYQFFKKMDKNDDGVVDKTEVQLSRTESDGRIIDGLLSMADINEDGQLTYEEFKSQLGGQQQKPKADQDREAALRLLSFMDTNGDNRVDESELLSFANKSPVRQNRQETMRAFKARGFERRRISFDRRTDETSLRLRCFHHPKTLKFHS</sequence>
<evidence type="ECO:0000313" key="7">
    <source>
        <dbReference type="Proteomes" id="UP000835052"/>
    </source>
</evidence>
<evidence type="ECO:0000313" key="6">
    <source>
        <dbReference type="EMBL" id="CAD6188633.1"/>
    </source>
</evidence>
<feature type="chain" id="PRO_5035767424" description="EF-hand domain-containing protein" evidence="4">
    <location>
        <begin position="19"/>
        <end position="234"/>
    </location>
</feature>
<keyword evidence="3" id="KW-0106">Calcium</keyword>
<comment type="caution">
    <text evidence="6">The sequence shown here is derived from an EMBL/GenBank/DDBJ whole genome shotgun (WGS) entry which is preliminary data.</text>
</comment>
<dbReference type="Proteomes" id="UP000835052">
    <property type="component" value="Unassembled WGS sequence"/>
</dbReference>
<evidence type="ECO:0000256" key="2">
    <source>
        <dbReference type="ARBA" id="ARBA00022737"/>
    </source>
</evidence>
<dbReference type="Gene3D" id="1.10.238.10">
    <property type="entry name" value="EF-hand"/>
    <property type="match status" value="2"/>
</dbReference>
<accession>A0A8S1H084</accession>
<dbReference type="EMBL" id="CAJGYM010000008">
    <property type="protein sequence ID" value="CAD6188633.1"/>
    <property type="molecule type" value="Genomic_DNA"/>
</dbReference>
<dbReference type="CDD" id="cd00051">
    <property type="entry name" value="EFh"/>
    <property type="match status" value="1"/>
</dbReference>
<gene>
    <name evidence="6" type="ORF">CAUJ_LOCUS4552</name>
</gene>
<dbReference type="PANTHER" id="PTHR34524">
    <property type="entry name" value="CALCYPHOSIN"/>
    <property type="match status" value="1"/>
</dbReference>
<keyword evidence="4" id="KW-0732">Signal</keyword>
<dbReference type="GO" id="GO:0005509">
    <property type="term" value="F:calcium ion binding"/>
    <property type="evidence" value="ECO:0007669"/>
    <property type="project" value="InterPro"/>
</dbReference>
<feature type="domain" description="EF-hand" evidence="5">
    <location>
        <begin position="113"/>
        <end position="148"/>
    </location>
</feature>
<evidence type="ECO:0000256" key="3">
    <source>
        <dbReference type="ARBA" id="ARBA00022837"/>
    </source>
</evidence>
<dbReference type="SUPFAM" id="SSF47473">
    <property type="entry name" value="EF-hand"/>
    <property type="match status" value="2"/>
</dbReference>
<dbReference type="Pfam" id="PF13202">
    <property type="entry name" value="EF-hand_5"/>
    <property type="match status" value="1"/>
</dbReference>
<dbReference type="PROSITE" id="PS50222">
    <property type="entry name" value="EF_HAND_2"/>
    <property type="match status" value="3"/>
</dbReference>
<organism evidence="6 7">
    <name type="scientific">Caenorhabditis auriculariae</name>
    <dbReference type="NCBI Taxonomy" id="2777116"/>
    <lineage>
        <taxon>Eukaryota</taxon>
        <taxon>Metazoa</taxon>
        <taxon>Ecdysozoa</taxon>
        <taxon>Nematoda</taxon>
        <taxon>Chromadorea</taxon>
        <taxon>Rhabditida</taxon>
        <taxon>Rhabditina</taxon>
        <taxon>Rhabditomorpha</taxon>
        <taxon>Rhabditoidea</taxon>
        <taxon>Rhabditidae</taxon>
        <taxon>Peloderinae</taxon>
        <taxon>Caenorhabditis</taxon>
    </lineage>
</organism>
<feature type="signal peptide" evidence="4">
    <location>
        <begin position="1"/>
        <end position="18"/>
    </location>
</feature>
<proteinExistence type="predicted"/>
<dbReference type="InterPro" id="IPR051581">
    <property type="entry name" value="Ca-bind"/>
</dbReference>
<reference evidence="6" key="1">
    <citation type="submission" date="2020-10" db="EMBL/GenBank/DDBJ databases">
        <authorList>
            <person name="Kikuchi T."/>
        </authorList>
    </citation>
    <scope>NUCLEOTIDE SEQUENCE</scope>
    <source>
        <strain evidence="6">NKZ352</strain>
    </source>
</reference>
<dbReference type="OrthoDB" id="26525at2759"/>
<dbReference type="InterPro" id="IPR011992">
    <property type="entry name" value="EF-hand-dom_pair"/>
</dbReference>
<dbReference type="InterPro" id="IPR018247">
    <property type="entry name" value="EF_Hand_1_Ca_BS"/>
</dbReference>
<keyword evidence="2" id="KW-0677">Repeat</keyword>
<dbReference type="SMART" id="SM00054">
    <property type="entry name" value="EFh"/>
    <property type="match status" value="5"/>
</dbReference>
<keyword evidence="7" id="KW-1185">Reference proteome</keyword>
<protein>
    <recommendedName>
        <fullName evidence="5">EF-hand domain-containing protein</fullName>
    </recommendedName>
</protein>
<dbReference type="AlphaFoldDB" id="A0A8S1H084"/>
<dbReference type="PANTHER" id="PTHR34524:SF6">
    <property type="entry name" value="CALCYPHOSINE LIKE"/>
    <property type="match status" value="1"/>
</dbReference>
<dbReference type="InterPro" id="IPR002048">
    <property type="entry name" value="EF_hand_dom"/>
</dbReference>
<feature type="domain" description="EF-hand" evidence="5">
    <location>
        <begin position="153"/>
        <end position="188"/>
    </location>
</feature>
<feature type="domain" description="EF-hand" evidence="5">
    <location>
        <begin position="46"/>
        <end position="81"/>
    </location>
</feature>